<dbReference type="OrthoDB" id="3343588at2"/>
<reference evidence="2" key="1">
    <citation type="submission" date="2016-06" db="EMBL/GenBank/DDBJ databases">
        <authorList>
            <person name="Varghese N."/>
            <person name="Submissions Spin"/>
        </authorList>
    </citation>
    <scope>NUCLEOTIDE SEQUENCE [LARGE SCALE GENOMIC DNA]</scope>
    <source>
        <strain evidence="2">DSM 43819</strain>
    </source>
</reference>
<keyword evidence="2" id="KW-1185">Reference proteome</keyword>
<evidence type="ECO:0000313" key="2">
    <source>
        <dbReference type="Proteomes" id="UP000198221"/>
    </source>
</evidence>
<dbReference type="Proteomes" id="UP000198221">
    <property type="component" value="Chromosome I"/>
</dbReference>
<sequence length="337" mass="37218">MTSSTELLSSDDLDEIGHLAYSAPDPEALVTRLVDAVDGGQILDKRDFGYALTLAAEIVEREEDDPERALALTERAIDVHRTHGEPDHGYSRAMRARLLHRLGRVDEAMAGLEELRPLLTVDPTATYVTEVLEEVGYDDLAERWLTDAVRELLGRTTDRPYAAEESQQQTAAMVYGLVQQRHRLRGEMDLPHDDLDNLADRLRAASSRALDQLDDGPNGIVFWPRAEFNALLLRWPALAETYGTGWDDHRARAERDLVELAEEGVSGLGLVAGSAEGVASFARDADLDPTDLAAVDEYADSLLAEADPIPWPPGRNEPCWCGSGSKYKKCCLPRSRS</sequence>
<dbReference type="SUPFAM" id="SSF103642">
    <property type="entry name" value="Sec-C motif"/>
    <property type="match status" value="1"/>
</dbReference>
<dbReference type="Gene3D" id="3.10.450.50">
    <property type="match status" value="1"/>
</dbReference>
<dbReference type="EMBL" id="LT607754">
    <property type="protein sequence ID" value="SCG63769.1"/>
    <property type="molecule type" value="Genomic_DNA"/>
</dbReference>
<dbReference type="SUPFAM" id="SSF48452">
    <property type="entry name" value="TPR-like"/>
    <property type="match status" value="1"/>
</dbReference>
<dbReference type="InterPro" id="IPR004027">
    <property type="entry name" value="SEC_C_motif"/>
</dbReference>
<proteinExistence type="predicted"/>
<organism evidence="1 2">
    <name type="scientific">Micromonospora inositola</name>
    <dbReference type="NCBI Taxonomy" id="47865"/>
    <lineage>
        <taxon>Bacteria</taxon>
        <taxon>Bacillati</taxon>
        <taxon>Actinomycetota</taxon>
        <taxon>Actinomycetes</taxon>
        <taxon>Micromonosporales</taxon>
        <taxon>Micromonosporaceae</taxon>
        <taxon>Micromonospora</taxon>
    </lineage>
</organism>
<gene>
    <name evidence="1" type="ORF">GA0070613_3742</name>
</gene>
<name>A0A1C5J0U5_9ACTN</name>
<evidence type="ECO:0000313" key="1">
    <source>
        <dbReference type="EMBL" id="SCG63769.1"/>
    </source>
</evidence>
<dbReference type="AlphaFoldDB" id="A0A1C5J0U5"/>
<dbReference type="RefSeq" id="WP_089013440.1">
    <property type="nucleotide sequence ID" value="NZ_LT607754.1"/>
</dbReference>
<accession>A0A1C5J0U5</accession>
<protein>
    <submittedName>
        <fullName evidence="1">SEC-C motif-containing protein</fullName>
    </submittedName>
</protein>
<dbReference type="InterPro" id="IPR011990">
    <property type="entry name" value="TPR-like_helical_dom_sf"/>
</dbReference>
<dbReference type="Gene3D" id="1.25.40.10">
    <property type="entry name" value="Tetratricopeptide repeat domain"/>
    <property type="match status" value="1"/>
</dbReference>
<dbReference type="Pfam" id="PF02810">
    <property type="entry name" value="SEC-C"/>
    <property type="match status" value="1"/>
</dbReference>